<dbReference type="SMART" id="SM00065">
    <property type="entry name" value="GAF"/>
    <property type="match status" value="1"/>
</dbReference>
<proteinExistence type="predicted"/>
<dbReference type="InterPro" id="IPR029016">
    <property type="entry name" value="GAF-like_dom_sf"/>
</dbReference>
<dbReference type="InterPro" id="IPR003607">
    <property type="entry name" value="HD/PDEase_dom"/>
</dbReference>
<feature type="domain" description="HD-GYP" evidence="1">
    <location>
        <begin position="306"/>
        <end position="490"/>
    </location>
</feature>
<dbReference type="PROSITE" id="PS51832">
    <property type="entry name" value="HD_GYP"/>
    <property type="match status" value="1"/>
</dbReference>
<evidence type="ECO:0000259" key="1">
    <source>
        <dbReference type="PROSITE" id="PS51832"/>
    </source>
</evidence>
<dbReference type="PANTHER" id="PTHR45228">
    <property type="entry name" value="CYCLIC DI-GMP PHOSPHODIESTERASE TM_0186-RELATED"/>
    <property type="match status" value="1"/>
</dbReference>
<dbReference type="Pfam" id="PF13487">
    <property type="entry name" value="HD_5"/>
    <property type="match status" value="1"/>
</dbReference>
<dbReference type="InterPro" id="IPR037522">
    <property type="entry name" value="HD_GYP_dom"/>
</dbReference>
<dbReference type="SUPFAM" id="SSF55781">
    <property type="entry name" value="GAF domain-like"/>
    <property type="match status" value="1"/>
</dbReference>
<organism evidence="2 3">
    <name type="scientific">Thermoanaerobaculum aquaticum</name>
    <dbReference type="NCBI Taxonomy" id="1312852"/>
    <lineage>
        <taxon>Bacteria</taxon>
        <taxon>Pseudomonadati</taxon>
        <taxon>Acidobacteriota</taxon>
        <taxon>Thermoanaerobaculia</taxon>
        <taxon>Thermoanaerobaculales</taxon>
        <taxon>Thermoanaerobaculaceae</taxon>
        <taxon>Thermoanaerobaculum</taxon>
    </lineage>
</organism>
<reference evidence="2 3" key="1">
    <citation type="submission" date="2014-04" db="EMBL/GenBank/DDBJ databases">
        <title>The Genome Sequence of Thermoanaerobaculum aquaticum MP-01, The First Cultivated Group 23 Acidobacterium.</title>
        <authorList>
            <person name="Stamps B.W."/>
            <person name="Losey N.A."/>
            <person name="Lawson P.A."/>
            <person name="Stevenson B.S."/>
        </authorList>
    </citation>
    <scope>NUCLEOTIDE SEQUENCE [LARGE SCALE GENOMIC DNA]</scope>
    <source>
        <strain evidence="2 3">MP-01</strain>
    </source>
</reference>
<evidence type="ECO:0000313" key="2">
    <source>
        <dbReference type="EMBL" id="KDA53360.1"/>
    </source>
</evidence>
<dbReference type="STRING" id="1312852.EG19_06315"/>
<dbReference type="AlphaFoldDB" id="A0A062XXX9"/>
<dbReference type="RefSeq" id="WP_053335162.1">
    <property type="nucleotide sequence ID" value="NZ_JMFG01000023.1"/>
</dbReference>
<dbReference type="Gene3D" id="1.10.3210.10">
    <property type="entry name" value="Hypothetical protein af1432"/>
    <property type="match status" value="1"/>
</dbReference>
<dbReference type="OrthoDB" id="9764808at2"/>
<dbReference type="SMART" id="SM00471">
    <property type="entry name" value="HDc"/>
    <property type="match status" value="1"/>
</dbReference>
<dbReference type="Pfam" id="PF01590">
    <property type="entry name" value="GAF"/>
    <property type="match status" value="1"/>
</dbReference>
<dbReference type="SUPFAM" id="SSF109604">
    <property type="entry name" value="HD-domain/PDEase-like"/>
    <property type="match status" value="1"/>
</dbReference>
<comment type="caution">
    <text evidence="2">The sequence shown here is derived from an EMBL/GenBank/DDBJ whole genome shotgun (WGS) entry which is preliminary data.</text>
</comment>
<keyword evidence="3" id="KW-1185">Reference proteome</keyword>
<accession>A0A062XXX9</accession>
<gene>
    <name evidence="2" type="ORF">EG19_06315</name>
</gene>
<name>A0A062XXX9_9BACT</name>
<dbReference type="Proteomes" id="UP000027284">
    <property type="component" value="Unassembled WGS sequence"/>
</dbReference>
<evidence type="ECO:0000313" key="3">
    <source>
        <dbReference type="Proteomes" id="UP000027284"/>
    </source>
</evidence>
<dbReference type="InterPro" id="IPR003018">
    <property type="entry name" value="GAF"/>
</dbReference>
<dbReference type="Gene3D" id="3.30.450.40">
    <property type="match status" value="1"/>
</dbReference>
<sequence>MLPPLDPEAVLRLKEVLYRFLEELQTTKAALYLLGDRGALELVESYGFGRREAILAEVPPDHPLYHWVRRHRTAPAVLADPASEPALAEVLRLSGSTTLLTVPLISGDNLIGFVDARDRAGRKSYGPEELKRAKAIGEQLLSVLGELGLVAAPPPPAPTPTEVKPQPSKAFKFPQAVEKLAGLCGALAQAEGVGAVAVTVVEGATVRSHLFTTTPLEGTERESIARHQREVAAQAGLTLPEASRWSFTERPSQGREARREEIRTVVLSRDGLTVLVSLLTPAGSSPHALLSAISGVWELSQREQALRRAVRNMARVLLEPGDLSFPHLRQHSQAVSELAQKMAQELGLSEDEEELVTLAGYLHDVGMRELDYQRIYRLEKPPEMERRLYQRHPVVGARILEETAYPGLAEAVRHHHERWDGSGYPQRLSGPAIPLASRIVHLAEVYDVLTSPASYKRPVSREQAVQIIEKEAGKQFDPNLVPVLIKVVGA</sequence>
<dbReference type="NCBIfam" id="TIGR00277">
    <property type="entry name" value="HDIG"/>
    <property type="match status" value="1"/>
</dbReference>
<dbReference type="InterPro" id="IPR052020">
    <property type="entry name" value="Cyclic_di-GMP/3'3'-cGAMP_PDE"/>
</dbReference>
<dbReference type="CDD" id="cd00077">
    <property type="entry name" value="HDc"/>
    <property type="match status" value="1"/>
</dbReference>
<dbReference type="InterPro" id="IPR006675">
    <property type="entry name" value="HDIG_dom"/>
</dbReference>
<dbReference type="PANTHER" id="PTHR45228:SF4">
    <property type="entry name" value="LIPOPROTEIN"/>
    <property type="match status" value="1"/>
</dbReference>
<protein>
    <recommendedName>
        <fullName evidence="1">HD-GYP domain-containing protein</fullName>
    </recommendedName>
</protein>
<dbReference type="EMBL" id="JMFG01000023">
    <property type="protein sequence ID" value="KDA53360.1"/>
    <property type="molecule type" value="Genomic_DNA"/>
</dbReference>